<keyword evidence="6" id="KW-0560">Oxidoreductase</keyword>
<comment type="subunit">
    <text evidence="2">Monomer.</text>
</comment>
<dbReference type="InterPro" id="IPR000866">
    <property type="entry name" value="AhpC/TSA"/>
</dbReference>
<keyword evidence="4" id="KW-0575">Peroxidase</keyword>
<dbReference type="InterPro" id="IPR013766">
    <property type="entry name" value="Thioredoxin_domain"/>
</dbReference>
<evidence type="ECO:0000256" key="5">
    <source>
        <dbReference type="ARBA" id="ARBA00022862"/>
    </source>
</evidence>
<gene>
    <name evidence="14" type="ORF">M595_5398</name>
</gene>
<evidence type="ECO:0000256" key="4">
    <source>
        <dbReference type="ARBA" id="ARBA00022559"/>
    </source>
</evidence>
<dbReference type="PANTHER" id="PTHR42801">
    <property type="entry name" value="THIOREDOXIN-DEPENDENT PEROXIDE REDUCTASE"/>
    <property type="match status" value="1"/>
</dbReference>
<keyword evidence="5" id="KW-0049">Antioxidant</keyword>
<dbReference type="SUPFAM" id="SSF52833">
    <property type="entry name" value="Thioredoxin-like"/>
    <property type="match status" value="1"/>
</dbReference>
<evidence type="ECO:0000256" key="2">
    <source>
        <dbReference type="ARBA" id="ARBA00011245"/>
    </source>
</evidence>
<evidence type="ECO:0000256" key="1">
    <source>
        <dbReference type="ARBA" id="ARBA00003330"/>
    </source>
</evidence>
<comment type="similarity">
    <text evidence="10">Belongs to the peroxiredoxin family. BCP/PrxQ subfamily.</text>
</comment>
<feature type="domain" description="Thioredoxin" evidence="13">
    <location>
        <begin position="1"/>
        <end position="148"/>
    </location>
</feature>
<evidence type="ECO:0000256" key="12">
    <source>
        <dbReference type="ARBA" id="ARBA00049091"/>
    </source>
</evidence>
<keyword evidence="8" id="KW-0676">Redox-active center</keyword>
<dbReference type="PATRIC" id="fig|1348334.3.peg.5192"/>
<keyword evidence="15" id="KW-1185">Reference proteome</keyword>
<evidence type="ECO:0000256" key="7">
    <source>
        <dbReference type="ARBA" id="ARBA00023157"/>
    </source>
</evidence>
<evidence type="ECO:0000256" key="6">
    <source>
        <dbReference type="ARBA" id="ARBA00023002"/>
    </source>
</evidence>
<dbReference type="GO" id="GO:0008379">
    <property type="term" value="F:thioredoxin peroxidase activity"/>
    <property type="evidence" value="ECO:0007669"/>
    <property type="project" value="TreeGrafter"/>
</dbReference>
<evidence type="ECO:0000256" key="9">
    <source>
        <dbReference type="ARBA" id="ARBA00032824"/>
    </source>
</evidence>
<accession>U7Q9Z0</accession>
<comment type="catalytic activity">
    <reaction evidence="12">
        <text>a hydroperoxide + [thioredoxin]-dithiol = an alcohol + [thioredoxin]-disulfide + H2O</text>
        <dbReference type="Rhea" id="RHEA:62620"/>
        <dbReference type="Rhea" id="RHEA-COMP:10698"/>
        <dbReference type="Rhea" id="RHEA-COMP:10700"/>
        <dbReference type="ChEBI" id="CHEBI:15377"/>
        <dbReference type="ChEBI" id="CHEBI:29950"/>
        <dbReference type="ChEBI" id="CHEBI:30879"/>
        <dbReference type="ChEBI" id="CHEBI:35924"/>
        <dbReference type="ChEBI" id="CHEBI:50058"/>
        <dbReference type="EC" id="1.11.1.24"/>
    </reaction>
</comment>
<dbReference type="GO" id="GO:0045454">
    <property type="term" value="P:cell redox homeostasis"/>
    <property type="evidence" value="ECO:0007669"/>
    <property type="project" value="TreeGrafter"/>
</dbReference>
<dbReference type="Gene3D" id="3.40.30.10">
    <property type="entry name" value="Glutaredoxin"/>
    <property type="match status" value="1"/>
</dbReference>
<name>U7Q9Z0_9CYAN</name>
<evidence type="ECO:0000256" key="3">
    <source>
        <dbReference type="ARBA" id="ARBA00013017"/>
    </source>
</evidence>
<dbReference type="Proteomes" id="UP000017127">
    <property type="component" value="Unassembled WGS sequence"/>
</dbReference>
<evidence type="ECO:0000256" key="10">
    <source>
        <dbReference type="ARBA" id="ARBA00038489"/>
    </source>
</evidence>
<reference evidence="14 15" key="1">
    <citation type="journal article" date="2013" name="Front. Microbiol.">
        <title>Comparative genomic analyses of the cyanobacterium, Lyngbya aestuarii BL J, a powerful hydrogen producer.</title>
        <authorList>
            <person name="Kothari A."/>
            <person name="Vaughn M."/>
            <person name="Garcia-Pichel F."/>
        </authorList>
    </citation>
    <scope>NUCLEOTIDE SEQUENCE [LARGE SCALE GENOMIC DNA]</scope>
    <source>
        <strain evidence="14 15">BL J</strain>
    </source>
</reference>
<dbReference type="PROSITE" id="PS51352">
    <property type="entry name" value="THIOREDOXIN_2"/>
    <property type="match status" value="1"/>
</dbReference>
<protein>
    <recommendedName>
        <fullName evidence="3">thioredoxin-dependent peroxiredoxin</fullName>
        <ecNumber evidence="3">1.11.1.24</ecNumber>
    </recommendedName>
    <alternativeName>
        <fullName evidence="11">Bacterioferritin comigratory protein</fullName>
    </alternativeName>
    <alternativeName>
        <fullName evidence="9">Thioredoxin peroxidase</fullName>
    </alternativeName>
</protein>
<evidence type="ECO:0000259" key="13">
    <source>
        <dbReference type="PROSITE" id="PS51352"/>
    </source>
</evidence>
<evidence type="ECO:0000313" key="15">
    <source>
        <dbReference type="Proteomes" id="UP000017127"/>
    </source>
</evidence>
<proteinExistence type="inferred from homology"/>
<keyword evidence="7" id="KW-1015">Disulfide bond</keyword>
<dbReference type="Pfam" id="PF00578">
    <property type="entry name" value="AhpC-TSA"/>
    <property type="match status" value="1"/>
</dbReference>
<dbReference type="CDD" id="cd03017">
    <property type="entry name" value="PRX_BCP"/>
    <property type="match status" value="1"/>
</dbReference>
<evidence type="ECO:0000313" key="14">
    <source>
        <dbReference type="EMBL" id="ERT04644.1"/>
    </source>
</evidence>
<dbReference type="InterPro" id="IPR050924">
    <property type="entry name" value="Peroxiredoxin_BCP/PrxQ"/>
</dbReference>
<sequence>MIFEDNLWCCIFTAARGHKRSPGFKIRGTSDPRDHTPGCTKEACGFRDLYAEYRSQNIAVLGVSTDDAKSHAKFVSKHQLPFPLLSDEGGKVASLYGSYGLKKFMGREFMGVYRHTFVIDADGQLVKIYRKVKPADHAAEVLKLFTPE</sequence>
<dbReference type="GO" id="GO:0034599">
    <property type="term" value="P:cellular response to oxidative stress"/>
    <property type="evidence" value="ECO:0007669"/>
    <property type="project" value="TreeGrafter"/>
</dbReference>
<comment type="function">
    <text evidence="1">Thiol-specific peroxidase that catalyzes the reduction of hydrogen peroxide and organic hydroperoxides to water and alcohols, respectively. Plays a role in cell protection against oxidative stress by detoxifying peroxides and as sensor of hydrogen peroxide-mediated signaling events.</text>
</comment>
<evidence type="ECO:0000256" key="11">
    <source>
        <dbReference type="ARBA" id="ARBA00041373"/>
    </source>
</evidence>
<dbReference type="InterPro" id="IPR036249">
    <property type="entry name" value="Thioredoxin-like_sf"/>
</dbReference>
<evidence type="ECO:0000256" key="8">
    <source>
        <dbReference type="ARBA" id="ARBA00023284"/>
    </source>
</evidence>
<dbReference type="EC" id="1.11.1.24" evidence="3"/>
<dbReference type="PANTHER" id="PTHR42801:SF4">
    <property type="entry name" value="AHPC_TSA FAMILY PROTEIN"/>
    <property type="match status" value="1"/>
</dbReference>
<dbReference type="AlphaFoldDB" id="U7Q9Z0"/>
<dbReference type="FunFam" id="3.40.30.10:FF:000007">
    <property type="entry name" value="Thioredoxin-dependent thiol peroxidase"/>
    <property type="match status" value="1"/>
</dbReference>
<dbReference type="GO" id="GO:0005737">
    <property type="term" value="C:cytoplasm"/>
    <property type="evidence" value="ECO:0007669"/>
    <property type="project" value="TreeGrafter"/>
</dbReference>
<organism evidence="14 15">
    <name type="scientific">Lyngbya aestuarii BL J</name>
    <dbReference type="NCBI Taxonomy" id="1348334"/>
    <lineage>
        <taxon>Bacteria</taxon>
        <taxon>Bacillati</taxon>
        <taxon>Cyanobacteriota</taxon>
        <taxon>Cyanophyceae</taxon>
        <taxon>Oscillatoriophycideae</taxon>
        <taxon>Oscillatoriales</taxon>
        <taxon>Microcoleaceae</taxon>
        <taxon>Lyngbya</taxon>
    </lineage>
</organism>
<dbReference type="EMBL" id="AUZM01000086">
    <property type="protein sequence ID" value="ERT04644.1"/>
    <property type="molecule type" value="Genomic_DNA"/>
</dbReference>
<comment type="caution">
    <text evidence="14">The sequence shown here is derived from an EMBL/GenBank/DDBJ whole genome shotgun (WGS) entry which is preliminary data.</text>
</comment>